<dbReference type="PANTHER" id="PTHR43214">
    <property type="entry name" value="TWO-COMPONENT RESPONSE REGULATOR"/>
    <property type="match status" value="1"/>
</dbReference>
<evidence type="ECO:0000313" key="4">
    <source>
        <dbReference type="Proteomes" id="UP000601990"/>
    </source>
</evidence>
<proteinExistence type="predicted"/>
<reference evidence="3" key="1">
    <citation type="submission" date="2019-12" db="EMBL/GenBank/DDBJ databases">
        <title>Comparative genomics gives insights into the taxonomy of the Azoarcus-Aromatoleum group and reveals separate origins of nif in the plant-associated Azoarcus and non-plant-associated Aromatoleum sub-groups.</title>
        <authorList>
            <person name="Lafos M."/>
            <person name="Maluk M."/>
            <person name="Batista M."/>
            <person name="Junghare M."/>
            <person name="Carmona M."/>
            <person name="Faoro H."/>
            <person name="Cruz L.M."/>
            <person name="Battistoni F."/>
            <person name="De Souza E."/>
            <person name="Pedrosa F."/>
            <person name="Chen W.-M."/>
            <person name="Poole P.S."/>
            <person name="Dixon R.A."/>
            <person name="James E.K."/>
        </authorList>
    </citation>
    <scope>NUCLEOTIDE SEQUENCE</scope>
    <source>
        <strain evidence="3">U120</strain>
    </source>
</reference>
<name>A0ABX1N3K2_9RHOO</name>
<dbReference type="GO" id="GO:0003677">
    <property type="term" value="F:DNA binding"/>
    <property type="evidence" value="ECO:0007669"/>
    <property type="project" value="UniProtKB-KW"/>
</dbReference>
<dbReference type="InterPro" id="IPR000792">
    <property type="entry name" value="Tscrpt_reg_LuxR_C"/>
</dbReference>
<evidence type="ECO:0000313" key="3">
    <source>
        <dbReference type="EMBL" id="NMF93831.1"/>
    </source>
</evidence>
<dbReference type="PROSITE" id="PS50043">
    <property type="entry name" value="HTH_LUXR_2"/>
    <property type="match status" value="1"/>
</dbReference>
<evidence type="ECO:0000256" key="1">
    <source>
        <dbReference type="ARBA" id="ARBA00023125"/>
    </source>
</evidence>
<dbReference type="Pfam" id="PF00196">
    <property type="entry name" value="GerE"/>
    <property type="match status" value="1"/>
</dbReference>
<dbReference type="RefSeq" id="WP_169199085.1">
    <property type="nucleotide sequence ID" value="NZ_WTVH02000010.1"/>
</dbReference>
<evidence type="ECO:0000259" key="2">
    <source>
        <dbReference type="PROSITE" id="PS50043"/>
    </source>
</evidence>
<dbReference type="PROSITE" id="PS00622">
    <property type="entry name" value="HTH_LUXR_1"/>
    <property type="match status" value="1"/>
</dbReference>
<sequence length="207" mass="22049">MTRNLFACSAAVVPSERWLEAFPDGMCTKAGDVLSTTLPLDVIWVSTAHADWPALVARFHRMLPQSPLVVVTMVPEVDEAIIALEHGARGYCHALAVPGMLREVELVARHGGLWVGAALMARVVEAAARALPAPGRGPLPANLSARESEVARETAAGLSNKEIASKLGITERTVKAHLGAIFDKLGVRDRLQLVLRLSTHSSAAIAD</sequence>
<gene>
    <name evidence="3" type="ORF">GO608_10885</name>
</gene>
<dbReference type="PRINTS" id="PR00038">
    <property type="entry name" value="HTHLUXR"/>
</dbReference>
<dbReference type="EMBL" id="WTVH01000019">
    <property type="protein sequence ID" value="NMF93831.1"/>
    <property type="molecule type" value="Genomic_DNA"/>
</dbReference>
<keyword evidence="1 3" id="KW-0238">DNA-binding</keyword>
<dbReference type="SMART" id="SM00421">
    <property type="entry name" value="HTH_LUXR"/>
    <property type="match status" value="1"/>
</dbReference>
<dbReference type="SUPFAM" id="SSF46894">
    <property type="entry name" value="C-terminal effector domain of the bipartite response regulators"/>
    <property type="match status" value="1"/>
</dbReference>
<feature type="domain" description="HTH luxR-type" evidence="2">
    <location>
        <begin position="136"/>
        <end position="201"/>
    </location>
</feature>
<comment type="caution">
    <text evidence="3">The sequence shown here is derived from an EMBL/GenBank/DDBJ whole genome shotgun (WGS) entry which is preliminary data.</text>
</comment>
<organism evidence="3 4">
    <name type="scientific">Aromatoleum buckelii</name>
    <dbReference type="NCBI Taxonomy" id="200254"/>
    <lineage>
        <taxon>Bacteria</taxon>
        <taxon>Pseudomonadati</taxon>
        <taxon>Pseudomonadota</taxon>
        <taxon>Betaproteobacteria</taxon>
        <taxon>Rhodocyclales</taxon>
        <taxon>Rhodocyclaceae</taxon>
        <taxon>Aromatoleum</taxon>
    </lineage>
</organism>
<dbReference type="CDD" id="cd06170">
    <property type="entry name" value="LuxR_C_like"/>
    <property type="match status" value="1"/>
</dbReference>
<dbReference type="Proteomes" id="UP000601990">
    <property type="component" value="Unassembled WGS sequence"/>
</dbReference>
<dbReference type="InterPro" id="IPR016032">
    <property type="entry name" value="Sig_transdc_resp-reg_C-effctor"/>
</dbReference>
<protein>
    <submittedName>
        <fullName evidence="3">DNA-binding response regulator</fullName>
    </submittedName>
</protein>
<dbReference type="InterPro" id="IPR039420">
    <property type="entry name" value="WalR-like"/>
</dbReference>
<keyword evidence="4" id="KW-1185">Reference proteome</keyword>
<dbReference type="Gene3D" id="3.40.50.2300">
    <property type="match status" value="1"/>
</dbReference>
<accession>A0ABX1N3K2</accession>